<keyword evidence="2" id="KW-0732">Signal</keyword>
<keyword evidence="1" id="KW-0472">Membrane</keyword>
<keyword evidence="4" id="KW-1185">Reference proteome</keyword>
<feature type="transmembrane region" description="Helical" evidence="1">
    <location>
        <begin position="32"/>
        <end position="61"/>
    </location>
</feature>
<dbReference type="RefSeq" id="WP_260746987.1">
    <property type="nucleotide sequence ID" value="NZ_CP092109.1"/>
</dbReference>
<organism evidence="3 4">
    <name type="scientific">Geoalkalibacter halelectricus</name>
    <dbReference type="NCBI Taxonomy" id="2847045"/>
    <lineage>
        <taxon>Bacteria</taxon>
        <taxon>Pseudomonadati</taxon>
        <taxon>Thermodesulfobacteriota</taxon>
        <taxon>Desulfuromonadia</taxon>
        <taxon>Desulfuromonadales</taxon>
        <taxon>Geoalkalibacteraceae</taxon>
        <taxon>Geoalkalibacter</taxon>
    </lineage>
</organism>
<protein>
    <submittedName>
        <fullName evidence="3">Uncharacterized protein</fullName>
    </submittedName>
</protein>
<dbReference type="EMBL" id="CP092109">
    <property type="protein sequence ID" value="UWZ78630.1"/>
    <property type="molecule type" value="Genomic_DNA"/>
</dbReference>
<gene>
    <name evidence="3" type="ORF">L9S41_13195</name>
</gene>
<keyword evidence="1" id="KW-0812">Transmembrane</keyword>
<name>A0ABY5ZHK2_9BACT</name>
<feature type="chain" id="PRO_5046958533" evidence="2">
    <location>
        <begin position="23"/>
        <end position="78"/>
    </location>
</feature>
<proteinExistence type="predicted"/>
<keyword evidence="1" id="KW-1133">Transmembrane helix</keyword>
<evidence type="ECO:0000313" key="3">
    <source>
        <dbReference type="EMBL" id="UWZ78630.1"/>
    </source>
</evidence>
<reference evidence="3" key="1">
    <citation type="journal article" date="2022" name="Environ. Microbiol.">
        <title>Geoalkalibacter halelectricus SAP #1 sp. nov. possessing extracellular electron transfer and mineral#reducing capabilities from a haloalkaline environment.</title>
        <authorList>
            <person name="Yadav S."/>
            <person name="Singh R."/>
            <person name="Sundharam S.S."/>
            <person name="Chaudhary S."/>
            <person name="Krishnamurthi S."/>
            <person name="Patil S.A."/>
        </authorList>
    </citation>
    <scope>NUCLEOTIDE SEQUENCE</scope>
    <source>
        <strain evidence="3">SAP-1</strain>
    </source>
</reference>
<feature type="signal peptide" evidence="2">
    <location>
        <begin position="1"/>
        <end position="22"/>
    </location>
</feature>
<accession>A0ABY5ZHK2</accession>
<evidence type="ECO:0000313" key="4">
    <source>
        <dbReference type="Proteomes" id="UP001060414"/>
    </source>
</evidence>
<dbReference type="Proteomes" id="UP001060414">
    <property type="component" value="Chromosome"/>
</dbReference>
<evidence type="ECO:0000256" key="2">
    <source>
        <dbReference type="SAM" id="SignalP"/>
    </source>
</evidence>
<evidence type="ECO:0000256" key="1">
    <source>
        <dbReference type="SAM" id="Phobius"/>
    </source>
</evidence>
<sequence>MKIKSLLGALIVVLAGAGPALAAAGARQDNSGLVVWIFLGFCALIVVAQLMPALLIMLGVVKSVARDKEFTPQKVSNK</sequence>